<protein>
    <recommendedName>
        <fullName evidence="5">RAP domain-containing protein</fullName>
    </recommendedName>
</protein>
<dbReference type="SUPFAM" id="SSF46785">
    <property type="entry name" value="Winged helix' DNA-binding domain"/>
    <property type="match status" value="2"/>
</dbReference>
<dbReference type="GO" id="GO:0003723">
    <property type="term" value="F:RNA binding"/>
    <property type="evidence" value="ECO:0007669"/>
    <property type="project" value="TreeGrafter"/>
</dbReference>
<dbReference type="AlphaFoldDB" id="A0A0E0GPB9"/>
<dbReference type="STRING" id="4536.A0A0E0GPB9"/>
<dbReference type="Pfam" id="PF01090">
    <property type="entry name" value="Ribosomal_S19e"/>
    <property type="match status" value="2"/>
</dbReference>
<dbReference type="SMART" id="SM00952">
    <property type="entry name" value="RAP"/>
    <property type="match status" value="1"/>
</dbReference>
<dbReference type="PROSITE" id="PS00628">
    <property type="entry name" value="RIBOSOMAL_S19E"/>
    <property type="match status" value="2"/>
</dbReference>
<dbReference type="GO" id="GO:0000028">
    <property type="term" value="P:ribosomal small subunit assembly"/>
    <property type="evidence" value="ECO:0007669"/>
    <property type="project" value="TreeGrafter"/>
</dbReference>
<dbReference type="SMART" id="SM01413">
    <property type="entry name" value="Ribosomal_S19e"/>
    <property type="match status" value="2"/>
</dbReference>
<keyword evidence="2" id="KW-0689">Ribosomal protein</keyword>
<evidence type="ECO:0000256" key="3">
    <source>
        <dbReference type="ARBA" id="ARBA00023274"/>
    </source>
</evidence>
<evidence type="ECO:0000256" key="4">
    <source>
        <dbReference type="SAM" id="MobiDB-lite"/>
    </source>
</evidence>
<dbReference type="InterPro" id="IPR036388">
    <property type="entry name" value="WH-like_DNA-bd_sf"/>
</dbReference>
<feature type="region of interest" description="Disordered" evidence="4">
    <location>
        <begin position="498"/>
        <end position="545"/>
    </location>
</feature>
<feature type="domain" description="RAP" evidence="5">
    <location>
        <begin position="962"/>
        <end position="1020"/>
    </location>
</feature>
<dbReference type="FunFam" id="3.40.960.10:FF:000003">
    <property type="entry name" value="RAP domain-containing protein, chloroplastic"/>
    <property type="match status" value="1"/>
</dbReference>
<feature type="compositionally biased region" description="Polar residues" evidence="4">
    <location>
        <begin position="152"/>
        <end position="165"/>
    </location>
</feature>
<reference evidence="6" key="1">
    <citation type="submission" date="2015-04" db="UniProtKB">
        <authorList>
            <consortium name="EnsemblPlants"/>
        </authorList>
    </citation>
    <scope>IDENTIFICATION</scope>
    <source>
        <strain evidence="6">SL10</strain>
    </source>
</reference>
<keyword evidence="7" id="KW-1185">Reference proteome</keyword>
<evidence type="ECO:0000256" key="1">
    <source>
        <dbReference type="ARBA" id="ARBA00010014"/>
    </source>
</evidence>
<evidence type="ECO:0000313" key="7">
    <source>
        <dbReference type="Proteomes" id="UP000006591"/>
    </source>
</evidence>
<feature type="compositionally biased region" description="Basic and acidic residues" evidence="4">
    <location>
        <begin position="524"/>
        <end position="533"/>
    </location>
</feature>
<feature type="compositionally biased region" description="Basic and acidic residues" evidence="4">
    <location>
        <begin position="130"/>
        <end position="147"/>
    </location>
</feature>
<feature type="compositionally biased region" description="Low complexity" evidence="4">
    <location>
        <begin position="176"/>
        <end position="192"/>
    </location>
</feature>
<evidence type="ECO:0000256" key="2">
    <source>
        <dbReference type="ARBA" id="ARBA00022980"/>
    </source>
</evidence>
<name>A0A0E0GPB9_ORYNI</name>
<sequence length="1075" mass="119041">MADSTARTVKDVNPHEFVKAYSAHLKRSGKMELPEWVDIVKTARFKELPPYDPDWYYTRAASIARKIYLRQGIGVGGFQKIYGGRQRNGSCPPHFCKSSGAISRNILQQLQKMGIIDVDPKGGRLITSQGRRDLDQVAGRVDESIRDRKTRTTGQQSQTLDSTWTVKMRPNAHPLPAASNGSRSPPSSSSSPRRPRRPPQAAAPSLPPLSSPPPHGGGGGRMADSTARTVKDVNPHEFVKAYSAHLKRSGKMELPEWVDIVKTARFKELPPYDPDWYYTRAASIARKIYLRQGIGVGGFQKIYGGRQRNGSRPPHFCKSSGAISRNILQQLQKMGIIDVDPKGGRLITSQGRRDLDQVAGRVDRVEIRNQSETGKLKQLASNSRLYRRRAMEAALLRPPPLAARGGVSIAIAFSVSRLPPAAAAGKPRKLAPPACRCRATPQWQLDFLGAEADTEADGGDDDDDLDLDLSLPAETNDWCVRARRSALRSIEARGLSPSLQRMVASPKKKNKKKKSKKTNLKQKKAAEPKPPRDTDDDEDDEEEADDDLEALLAGGGELDDLELRVAQFADGMFDEKRQRNREQFIQTLSAFSPAAPSNRSQEVSLNRSIVEARTADEVVALTAEVVAAVAKGLSPSPLTPLNIATALHRIAKNMEAVSMLQTHRLGFARSRDMSMLVGLAMVALPECSPQGVSNISWALSKIGGDLLYLPEMDRIAQVAITKVDSFNAQNVANVAGSFASMRHSAPDLISALTRRAAELVYTFKEQELAQFLWGCASLNECPYPLLDALDTACRDAPSFDCHLHDTVPGMWQSSDKEASSLKNSSNAYALNFTRDQIGNIAWSYAVLGQMDRPFFSGIWKTLSQFEERKISDQYREDMMFVSQVYLANQSLKLEYPHLDMCLRGDLEENLTKTGRSKRFNQKMTSSFQKEVGRLLCSTGHEWNKEYTIDGYTVDAVLVDEKLAFEIDGPSHFSRNLGTPLGHTAFKRRYIAAAGWNLVSLSHQEWENLEGEFEQLEYLRRILAESDSGRRVRTRSYPRRSRALEAGGFRAPSSIRASGSSAVRSLAATAEIGRNS</sequence>
<dbReference type="GO" id="GO:0006412">
    <property type="term" value="P:translation"/>
    <property type="evidence" value="ECO:0007669"/>
    <property type="project" value="InterPro"/>
</dbReference>
<dbReference type="GO" id="GO:0022627">
    <property type="term" value="C:cytosolic small ribosomal subunit"/>
    <property type="evidence" value="ECO:0007669"/>
    <property type="project" value="TreeGrafter"/>
</dbReference>
<accession>A0A0E0GPB9</accession>
<dbReference type="InterPro" id="IPR036390">
    <property type="entry name" value="WH_DNA-bd_sf"/>
</dbReference>
<dbReference type="Proteomes" id="UP000006591">
    <property type="component" value="Chromosome 3"/>
</dbReference>
<feature type="compositionally biased region" description="Pro residues" evidence="4">
    <location>
        <begin position="205"/>
        <end position="215"/>
    </location>
</feature>
<reference evidence="6" key="2">
    <citation type="submission" date="2018-04" db="EMBL/GenBank/DDBJ databases">
        <title>OnivRS2 (Oryza nivara Reference Sequence Version 2).</title>
        <authorList>
            <person name="Zhang J."/>
            <person name="Kudrna D."/>
            <person name="Lee S."/>
            <person name="Talag J."/>
            <person name="Rajasekar S."/>
            <person name="Welchert J."/>
            <person name="Hsing Y.-I."/>
            <person name="Wing R.A."/>
        </authorList>
    </citation>
    <scope>NUCLEOTIDE SEQUENCE [LARGE SCALE GENOMIC DNA]</scope>
    <source>
        <strain evidence="6">SL10</strain>
    </source>
</reference>
<dbReference type="InterPro" id="IPR013584">
    <property type="entry name" value="RAP"/>
</dbReference>
<feature type="compositionally biased region" description="Acidic residues" evidence="4">
    <location>
        <begin position="534"/>
        <end position="545"/>
    </location>
</feature>
<keyword evidence="3" id="KW-0687">Ribonucleoprotein</keyword>
<dbReference type="GO" id="GO:0003735">
    <property type="term" value="F:structural constituent of ribosome"/>
    <property type="evidence" value="ECO:0007669"/>
    <property type="project" value="InterPro"/>
</dbReference>
<dbReference type="Gramene" id="ONIVA03G23810.2">
    <property type="protein sequence ID" value="ONIVA03G23810.2"/>
    <property type="gene ID" value="ONIVA03G23810"/>
</dbReference>
<dbReference type="Gene3D" id="1.10.10.10">
    <property type="entry name" value="Winged helix-like DNA-binding domain superfamily/Winged helix DNA-binding domain"/>
    <property type="match status" value="2"/>
</dbReference>
<dbReference type="PROSITE" id="PS51286">
    <property type="entry name" value="RAP"/>
    <property type="match status" value="1"/>
</dbReference>
<dbReference type="PANTHER" id="PTHR11710:SF0">
    <property type="entry name" value="40S RIBOSOMAL PROTEIN S19"/>
    <property type="match status" value="1"/>
</dbReference>
<feature type="compositionally biased region" description="Basic residues" evidence="4">
    <location>
        <begin position="506"/>
        <end position="523"/>
    </location>
</feature>
<dbReference type="EnsemblPlants" id="ONIVA03G23810.2">
    <property type="protein sequence ID" value="ONIVA03G23810.2"/>
    <property type="gene ID" value="ONIVA03G23810"/>
</dbReference>
<dbReference type="PANTHER" id="PTHR11710">
    <property type="entry name" value="40S RIBOSOMAL PROTEIN S19"/>
    <property type="match status" value="1"/>
</dbReference>
<proteinExistence type="inferred from homology"/>
<dbReference type="Gene3D" id="3.40.960.10">
    <property type="entry name" value="VSR Endonuclease"/>
    <property type="match status" value="1"/>
</dbReference>
<dbReference type="eggNOG" id="KOG3411">
    <property type="taxonomic scope" value="Eukaryota"/>
</dbReference>
<organism evidence="6">
    <name type="scientific">Oryza nivara</name>
    <name type="common">Indian wild rice</name>
    <name type="synonym">Oryza sativa f. spontanea</name>
    <dbReference type="NCBI Taxonomy" id="4536"/>
    <lineage>
        <taxon>Eukaryota</taxon>
        <taxon>Viridiplantae</taxon>
        <taxon>Streptophyta</taxon>
        <taxon>Embryophyta</taxon>
        <taxon>Tracheophyta</taxon>
        <taxon>Spermatophyta</taxon>
        <taxon>Magnoliopsida</taxon>
        <taxon>Liliopsida</taxon>
        <taxon>Poales</taxon>
        <taxon>Poaceae</taxon>
        <taxon>BOP clade</taxon>
        <taxon>Oryzoideae</taxon>
        <taxon>Oryzeae</taxon>
        <taxon>Oryzinae</taxon>
        <taxon>Oryza</taxon>
    </lineage>
</organism>
<feature type="region of interest" description="Disordered" evidence="4">
    <location>
        <begin position="126"/>
        <end position="231"/>
    </location>
</feature>
<dbReference type="HOGENOM" id="CLU_010197_0_0_1"/>
<evidence type="ECO:0000259" key="5">
    <source>
        <dbReference type="PROSITE" id="PS51286"/>
    </source>
</evidence>
<evidence type="ECO:0000313" key="6">
    <source>
        <dbReference type="EnsemblPlants" id="ONIVA03G23810.2"/>
    </source>
</evidence>
<dbReference type="InterPro" id="IPR001266">
    <property type="entry name" value="Ribosomal_eS19"/>
</dbReference>
<comment type="similarity">
    <text evidence="1">Belongs to the eukaryotic ribosomal protein eS19 family.</text>
</comment>
<dbReference type="FunFam" id="1.10.10.10:FF:000118">
    <property type="entry name" value="40S ribosomal protein S19"/>
    <property type="match status" value="2"/>
</dbReference>
<dbReference type="InterPro" id="IPR018277">
    <property type="entry name" value="Ribosomal_eS19_CS"/>
</dbReference>
<dbReference type="Pfam" id="PF08373">
    <property type="entry name" value="RAP"/>
    <property type="match status" value="1"/>
</dbReference>